<dbReference type="GO" id="GO:0016020">
    <property type="term" value="C:membrane"/>
    <property type="evidence" value="ECO:0007669"/>
    <property type="project" value="UniProtKB-SubCell"/>
</dbReference>
<feature type="chain" id="PRO_5009188906" description="Wall-associated receptor kinase galacturonan-binding domain-containing protein" evidence="3">
    <location>
        <begin position="39"/>
        <end position="198"/>
    </location>
</feature>
<comment type="subcellular location">
    <subcellularLocation>
        <location evidence="1">Membrane</location>
        <topology evidence="1">Single-pass membrane protein</topology>
    </subcellularLocation>
</comment>
<reference evidence="5 6" key="1">
    <citation type="submission" date="2016-09" db="EMBL/GenBank/DDBJ databases">
        <title>The draft genome of Dichanthelium oligosanthes: A C3 panicoid grass species.</title>
        <authorList>
            <person name="Studer A.J."/>
            <person name="Schnable J.C."/>
            <person name="Brutnell T.P."/>
        </authorList>
    </citation>
    <scope>NUCLEOTIDE SEQUENCE [LARGE SCALE GENOMIC DNA]</scope>
    <source>
        <strain evidence="6">cv. Kellogg 1175</strain>
        <tissue evidence="5">Leaf</tissue>
    </source>
</reference>
<feature type="domain" description="Wall-associated receptor kinase galacturonan-binding" evidence="4">
    <location>
        <begin position="54"/>
        <end position="117"/>
    </location>
</feature>
<organism evidence="5 6">
    <name type="scientific">Dichanthelium oligosanthes</name>
    <dbReference type="NCBI Taxonomy" id="888268"/>
    <lineage>
        <taxon>Eukaryota</taxon>
        <taxon>Viridiplantae</taxon>
        <taxon>Streptophyta</taxon>
        <taxon>Embryophyta</taxon>
        <taxon>Tracheophyta</taxon>
        <taxon>Spermatophyta</taxon>
        <taxon>Magnoliopsida</taxon>
        <taxon>Liliopsida</taxon>
        <taxon>Poales</taxon>
        <taxon>Poaceae</taxon>
        <taxon>PACMAD clade</taxon>
        <taxon>Panicoideae</taxon>
        <taxon>Panicodae</taxon>
        <taxon>Paniceae</taxon>
        <taxon>Dichantheliinae</taxon>
        <taxon>Dichanthelium</taxon>
    </lineage>
</organism>
<sequence length="198" mass="21426">MMCRYQSSTPCCASSTTLLLRQLLVAAAAVLLVVVADAAAAAAGVGQPMGLSNCPTSCGGVSVPYPFGIQPGCHLRGFDLTCNTSYTPPRLLLKVYEGNKVQVIIKSISPDDSTMRVHIYIRNKFMPVPFTGLNFGCETLLEWSLQEWSLPWRPNQTLAGDATCPKDLGSTACHSRYSTCRSTLINYFGENNITGYVC</sequence>
<protein>
    <recommendedName>
        <fullName evidence="4">Wall-associated receptor kinase galacturonan-binding domain-containing protein</fullName>
    </recommendedName>
</protein>
<name>A0A1E5W771_9POAL</name>
<dbReference type="GO" id="GO:0030247">
    <property type="term" value="F:polysaccharide binding"/>
    <property type="evidence" value="ECO:0007669"/>
    <property type="project" value="InterPro"/>
</dbReference>
<dbReference type="AlphaFoldDB" id="A0A1E5W771"/>
<dbReference type="PANTHER" id="PTHR33491">
    <property type="entry name" value="OSJNBA0016N04.9 PROTEIN"/>
    <property type="match status" value="1"/>
</dbReference>
<comment type="caution">
    <text evidence="5">The sequence shown here is derived from an EMBL/GenBank/DDBJ whole genome shotgun (WGS) entry which is preliminary data.</text>
</comment>
<dbReference type="OrthoDB" id="696530at2759"/>
<proteinExistence type="predicted"/>
<accession>A0A1E5W771</accession>
<evidence type="ECO:0000259" key="4">
    <source>
        <dbReference type="Pfam" id="PF13947"/>
    </source>
</evidence>
<dbReference type="EMBL" id="LWDX02019704">
    <property type="protein sequence ID" value="OEL33175.1"/>
    <property type="molecule type" value="Genomic_DNA"/>
</dbReference>
<dbReference type="Proteomes" id="UP000095767">
    <property type="component" value="Unassembled WGS sequence"/>
</dbReference>
<keyword evidence="2 3" id="KW-0732">Signal</keyword>
<evidence type="ECO:0000256" key="3">
    <source>
        <dbReference type="SAM" id="SignalP"/>
    </source>
</evidence>
<feature type="non-terminal residue" evidence="5">
    <location>
        <position position="198"/>
    </location>
</feature>
<dbReference type="Pfam" id="PF13947">
    <property type="entry name" value="GUB_WAK_bind"/>
    <property type="match status" value="1"/>
</dbReference>
<dbReference type="STRING" id="888268.A0A1E5W771"/>
<gene>
    <name evidence="5" type="ORF">BAE44_0005805</name>
</gene>
<dbReference type="InterPro" id="IPR025287">
    <property type="entry name" value="WAK_GUB"/>
</dbReference>
<evidence type="ECO:0000256" key="1">
    <source>
        <dbReference type="ARBA" id="ARBA00004167"/>
    </source>
</evidence>
<feature type="signal peptide" evidence="3">
    <location>
        <begin position="1"/>
        <end position="38"/>
    </location>
</feature>
<keyword evidence="6" id="KW-1185">Reference proteome</keyword>
<evidence type="ECO:0000313" key="6">
    <source>
        <dbReference type="Proteomes" id="UP000095767"/>
    </source>
</evidence>
<evidence type="ECO:0000256" key="2">
    <source>
        <dbReference type="ARBA" id="ARBA00022729"/>
    </source>
</evidence>
<evidence type="ECO:0000313" key="5">
    <source>
        <dbReference type="EMBL" id="OEL33175.1"/>
    </source>
</evidence>